<proteinExistence type="inferred from homology"/>
<dbReference type="EMBL" id="DVGZ01000076">
    <property type="protein sequence ID" value="HIR47473.1"/>
    <property type="molecule type" value="Genomic_DNA"/>
</dbReference>
<evidence type="ECO:0000256" key="1">
    <source>
        <dbReference type="ARBA" id="ARBA00007957"/>
    </source>
</evidence>
<comment type="cofactor">
    <cofactor evidence="7">
        <name>Zn(2+)</name>
        <dbReference type="ChEBI" id="CHEBI:29105"/>
    </cofactor>
    <text evidence="7">Binds 1 zinc ion per subunit.</text>
</comment>
<keyword evidence="5" id="KW-0238">DNA-binding</keyword>
<dbReference type="GO" id="GO:0000976">
    <property type="term" value="F:transcription cis-regulatory region binding"/>
    <property type="evidence" value="ECO:0007669"/>
    <property type="project" value="TreeGrafter"/>
</dbReference>
<feature type="binding site" evidence="8">
    <location>
        <position position="73"/>
    </location>
    <ligand>
        <name>Fe cation</name>
        <dbReference type="ChEBI" id="CHEBI:24875"/>
    </ligand>
</feature>
<keyword evidence="8" id="KW-0408">Iron</keyword>
<dbReference type="Gene3D" id="3.30.1490.190">
    <property type="match status" value="1"/>
</dbReference>
<reference evidence="9" key="1">
    <citation type="submission" date="2020-10" db="EMBL/GenBank/DDBJ databases">
        <authorList>
            <person name="Gilroy R."/>
        </authorList>
    </citation>
    <scope>NUCLEOTIDE SEQUENCE</scope>
    <source>
        <strain evidence="9">ChiSxjej1B13-7958</strain>
    </source>
</reference>
<comment type="caution">
    <text evidence="9">The sequence shown here is derived from an EMBL/GenBank/DDBJ whole genome shotgun (WGS) entry which is preliminary data.</text>
</comment>
<evidence type="ECO:0000256" key="6">
    <source>
        <dbReference type="ARBA" id="ARBA00023163"/>
    </source>
</evidence>
<organism evidence="9 10">
    <name type="scientific">Candidatus Caccousia avicola</name>
    <dbReference type="NCBI Taxonomy" id="2840721"/>
    <lineage>
        <taxon>Bacteria</taxon>
        <taxon>Bacillati</taxon>
        <taxon>Bacillota</taxon>
        <taxon>Clostridia</taxon>
        <taxon>Eubacteriales</taxon>
        <taxon>Oscillospiraceae</taxon>
        <taxon>Oscillospiraceae incertae sedis</taxon>
        <taxon>Candidatus Caccousia</taxon>
    </lineage>
</organism>
<dbReference type="SUPFAM" id="SSF46785">
    <property type="entry name" value="Winged helix' DNA-binding domain"/>
    <property type="match status" value="1"/>
</dbReference>
<dbReference type="InterPro" id="IPR036388">
    <property type="entry name" value="WH-like_DNA-bd_sf"/>
</dbReference>
<dbReference type="PANTHER" id="PTHR33202:SF7">
    <property type="entry name" value="FERRIC UPTAKE REGULATION PROTEIN"/>
    <property type="match status" value="1"/>
</dbReference>
<evidence type="ECO:0000256" key="3">
    <source>
        <dbReference type="ARBA" id="ARBA00022833"/>
    </source>
</evidence>
<feature type="binding site" evidence="7">
    <location>
        <position position="82"/>
    </location>
    <ligand>
        <name>Zn(2+)</name>
        <dbReference type="ChEBI" id="CHEBI:29105"/>
    </ligand>
</feature>
<keyword evidence="4" id="KW-0805">Transcription regulation</keyword>
<keyword evidence="6" id="KW-0804">Transcription</keyword>
<accession>A0A9D1DF83</accession>
<dbReference type="GO" id="GO:0045892">
    <property type="term" value="P:negative regulation of DNA-templated transcription"/>
    <property type="evidence" value="ECO:0007669"/>
    <property type="project" value="TreeGrafter"/>
</dbReference>
<evidence type="ECO:0000256" key="7">
    <source>
        <dbReference type="PIRSR" id="PIRSR602481-1"/>
    </source>
</evidence>
<protein>
    <submittedName>
        <fullName evidence="9">Transcriptional repressor</fullName>
    </submittedName>
</protein>
<feature type="binding site" evidence="8">
    <location>
        <position position="111"/>
    </location>
    <ligand>
        <name>Fe cation</name>
        <dbReference type="ChEBI" id="CHEBI:24875"/>
    </ligand>
</feature>
<dbReference type="InterPro" id="IPR002481">
    <property type="entry name" value="FUR"/>
</dbReference>
<evidence type="ECO:0000256" key="4">
    <source>
        <dbReference type="ARBA" id="ARBA00023015"/>
    </source>
</evidence>
<evidence type="ECO:0000313" key="10">
    <source>
        <dbReference type="Proteomes" id="UP000824242"/>
    </source>
</evidence>
<evidence type="ECO:0000313" key="9">
    <source>
        <dbReference type="EMBL" id="HIR47473.1"/>
    </source>
</evidence>
<dbReference type="GO" id="GO:0003700">
    <property type="term" value="F:DNA-binding transcription factor activity"/>
    <property type="evidence" value="ECO:0007669"/>
    <property type="project" value="InterPro"/>
</dbReference>
<dbReference type="InterPro" id="IPR036390">
    <property type="entry name" value="WH_DNA-bd_sf"/>
</dbReference>
<dbReference type="GO" id="GO:1900376">
    <property type="term" value="P:regulation of secondary metabolite biosynthetic process"/>
    <property type="evidence" value="ECO:0007669"/>
    <property type="project" value="TreeGrafter"/>
</dbReference>
<dbReference type="GO" id="GO:0008270">
    <property type="term" value="F:zinc ion binding"/>
    <property type="evidence" value="ECO:0007669"/>
    <property type="project" value="TreeGrafter"/>
</dbReference>
<evidence type="ECO:0000256" key="8">
    <source>
        <dbReference type="PIRSR" id="PIRSR602481-2"/>
    </source>
</evidence>
<dbReference type="PANTHER" id="PTHR33202">
    <property type="entry name" value="ZINC UPTAKE REGULATION PROTEIN"/>
    <property type="match status" value="1"/>
</dbReference>
<evidence type="ECO:0000256" key="2">
    <source>
        <dbReference type="ARBA" id="ARBA00022491"/>
    </source>
</evidence>
<feature type="binding site" evidence="7">
    <location>
        <position position="119"/>
    </location>
    <ligand>
        <name>Zn(2+)</name>
        <dbReference type="ChEBI" id="CHEBI:29105"/>
    </ligand>
</feature>
<reference evidence="9" key="2">
    <citation type="journal article" date="2021" name="PeerJ">
        <title>Extensive microbial diversity within the chicken gut microbiome revealed by metagenomics and culture.</title>
        <authorList>
            <person name="Gilroy R."/>
            <person name="Ravi A."/>
            <person name="Getino M."/>
            <person name="Pursley I."/>
            <person name="Horton D.L."/>
            <person name="Alikhan N.F."/>
            <person name="Baker D."/>
            <person name="Gharbi K."/>
            <person name="Hall N."/>
            <person name="Watson M."/>
            <person name="Adriaenssens E.M."/>
            <person name="Foster-Nyarko E."/>
            <person name="Jarju S."/>
            <person name="Secka A."/>
            <person name="Antonio M."/>
            <person name="Oren A."/>
            <person name="Chaudhuri R.R."/>
            <person name="La Ragione R."/>
            <person name="Hildebrand F."/>
            <person name="Pallen M.J."/>
        </authorList>
    </citation>
    <scope>NUCLEOTIDE SEQUENCE</scope>
    <source>
        <strain evidence="9">ChiSxjej1B13-7958</strain>
    </source>
</reference>
<name>A0A9D1DF83_9FIRM</name>
<keyword evidence="3 7" id="KW-0862">Zinc</keyword>
<dbReference type="Gene3D" id="1.10.10.10">
    <property type="entry name" value="Winged helix-like DNA-binding domain superfamily/Winged helix DNA-binding domain"/>
    <property type="match status" value="1"/>
</dbReference>
<dbReference type="CDD" id="cd07153">
    <property type="entry name" value="Fur_like"/>
    <property type="match status" value="1"/>
</dbReference>
<gene>
    <name evidence="9" type="ORF">IAB89_07425</name>
</gene>
<feature type="binding site" evidence="7">
    <location>
        <position position="122"/>
    </location>
    <ligand>
        <name>Zn(2+)</name>
        <dbReference type="ChEBI" id="CHEBI:29105"/>
    </ligand>
</feature>
<dbReference type="InterPro" id="IPR043135">
    <property type="entry name" value="Fur_C"/>
</dbReference>
<evidence type="ECO:0000256" key="5">
    <source>
        <dbReference type="ARBA" id="ARBA00023125"/>
    </source>
</evidence>
<keyword evidence="7" id="KW-0479">Metal-binding</keyword>
<feature type="binding site" evidence="7">
    <location>
        <position position="79"/>
    </location>
    <ligand>
        <name>Zn(2+)</name>
        <dbReference type="ChEBI" id="CHEBI:29105"/>
    </ligand>
</feature>
<keyword evidence="2" id="KW-0678">Repressor</keyword>
<dbReference type="AlphaFoldDB" id="A0A9D1DF83"/>
<dbReference type="Pfam" id="PF01475">
    <property type="entry name" value="FUR"/>
    <property type="match status" value="1"/>
</dbReference>
<sequence length="135" mass="15357">MKNTRQRAAILRVLDESAEPLSAEEVHSRLRGEEPSLALSTVYRNLERFCSENLLHRDTFGDGVVRYSPARRHGHYLICTGCDARVRIDGCPLAALEEGLERDTGFSIESHSLTLYGKCPRCMEREKHPEKSEEK</sequence>
<comment type="cofactor">
    <cofactor evidence="8">
        <name>Mn(2+)</name>
        <dbReference type="ChEBI" id="CHEBI:29035"/>
    </cofactor>
    <cofactor evidence="8">
        <name>Fe(2+)</name>
        <dbReference type="ChEBI" id="CHEBI:29033"/>
    </cofactor>
    <text evidence="8">Binds 1 Mn(2+) or Fe(2+) ion per subunit.</text>
</comment>
<dbReference type="Proteomes" id="UP000824242">
    <property type="component" value="Unassembled WGS sequence"/>
</dbReference>
<comment type="similarity">
    <text evidence="1">Belongs to the Fur family.</text>
</comment>